<name>A0ABS0L5X6_9BACT</name>
<keyword evidence="3" id="KW-1185">Reference proteome</keyword>
<feature type="transmembrane region" description="Helical" evidence="1">
    <location>
        <begin position="144"/>
        <end position="164"/>
    </location>
</feature>
<keyword evidence="1" id="KW-0812">Transmembrane</keyword>
<evidence type="ECO:0000256" key="1">
    <source>
        <dbReference type="SAM" id="Phobius"/>
    </source>
</evidence>
<dbReference type="Pfam" id="PF12412">
    <property type="entry name" value="DUF3667"/>
    <property type="match status" value="1"/>
</dbReference>
<sequence>MHATSASSPATAALIEPAPHACLNCGTALHDEFCAHCGQPANTHRRITLGHWLHDIPHSIWHVDKGLPYTLQQMLRRPGPTLQRYLAGQRAQFFRPLSYLLIITGLITFMYVVLHLRPYNAQDPSIPAALQGAQERFISVFSKYINWFTVALLPLTSAVVRLFLRRGGFNYAESITVATFVTGTSHFLTLLVLPVLYLLNGTRSGQMLMAGVMLLTLAYQTWAYGSLLQGTGLSVVGRYLRGWAAAMGGYLITWTIATFIMIMLNREQIQAFIKHKTQHPTQSVSPR</sequence>
<dbReference type="RefSeq" id="WP_196956558.1">
    <property type="nucleotide sequence ID" value="NZ_JADWYK010000014.1"/>
</dbReference>
<comment type="caution">
    <text evidence="2">The sequence shown here is derived from an EMBL/GenBank/DDBJ whole genome shotgun (WGS) entry which is preliminary data.</text>
</comment>
<gene>
    <name evidence="2" type="ORF">I5L79_18470</name>
</gene>
<feature type="transmembrane region" description="Helical" evidence="1">
    <location>
        <begin position="243"/>
        <end position="264"/>
    </location>
</feature>
<dbReference type="EMBL" id="JADWYK010000014">
    <property type="protein sequence ID" value="MBG8555536.1"/>
    <property type="molecule type" value="Genomic_DNA"/>
</dbReference>
<dbReference type="Proteomes" id="UP000601099">
    <property type="component" value="Unassembled WGS sequence"/>
</dbReference>
<dbReference type="InterPro" id="IPR022134">
    <property type="entry name" value="DUF3667"/>
</dbReference>
<protein>
    <submittedName>
        <fullName evidence="2">DUF3667 domain-containing protein</fullName>
    </submittedName>
</protein>
<accession>A0ABS0L5X6</accession>
<reference evidence="2 3" key="1">
    <citation type="submission" date="2020-11" db="EMBL/GenBank/DDBJ databases">
        <title>Hymenobacter sp.</title>
        <authorList>
            <person name="Kim M.K."/>
        </authorList>
    </citation>
    <scope>NUCLEOTIDE SEQUENCE [LARGE SCALE GENOMIC DNA]</scope>
    <source>
        <strain evidence="2 3">BT594</strain>
    </source>
</reference>
<feature type="transmembrane region" description="Helical" evidence="1">
    <location>
        <begin position="97"/>
        <end position="116"/>
    </location>
</feature>
<feature type="transmembrane region" description="Helical" evidence="1">
    <location>
        <begin position="176"/>
        <end position="199"/>
    </location>
</feature>
<keyword evidence="1" id="KW-0472">Membrane</keyword>
<evidence type="ECO:0000313" key="2">
    <source>
        <dbReference type="EMBL" id="MBG8555536.1"/>
    </source>
</evidence>
<organism evidence="2 3">
    <name type="scientific">Hymenobacter guriensis</name>
    <dbReference type="NCBI Taxonomy" id="2793065"/>
    <lineage>
        <taxon>Bacteria</taxon>
        <taxon>Pseudomonadati</taxon>
        <taxon>Bacteroidota</taxon>
        <taxon>Cytophagia</taxon>
        <taxon>Cytophagales</taxon>
        <taxon>Hymenobacteraceae</taxon>
        <taxon>Hymenobacter</taxon>
    </lineage>
</organism>
<proteinExistence type="predicted"/>
<keyword evidence="1" id="KW-1133">Transmembrane helix</keyword>
<evidence type="ECO:0000313" key="3">
    <source>
        <dbReference type="Proteomes" id="UP000601099"/>
    </source>
</evidence>